<name>K9GMQ7_9PROT</name>
<dbReference type="STRING" id="1238182.C882_2817"/>
<proteinExistence type="predicted"/>
<dbReference type="Proteomes" id="UP000009881">
    <property type="component" value="Unassembled WGS sequence"/>
</dbReference>
<dbReference type="EMBL" id="ANHY01000031">
    <property type="protein sequence ID" value="EKV26382.1"/>
    <property type="molecule type" value="Genomic_DNA"/>
</dbReference>
<protein>
    <submittedName>
        <fullName evidence="1">Uncharacterized protein</fullName>
    </submittedName>
</protein>
<comment type="caution">
    <text evidence="1">The sequence shown here is derived from an EMBL/GenBank/DDBJ whole genome shotgun (WGS) entry which is preliminary data.</text>
</comment>
<dbReference type="eggNOG" id="COG3576">
    <property type="taxonomic scope" value="Bacteria"/>
</dbReference>
<sequence length="129" mass="13648">MVGRAHAAIPMAEPGRLLIVLQAHANAEVLRAVTETGSIAVVFTQPTTHRSFQVKAADAVVTPPAVGWREAIERHARAFALELREIGFTETFIGAYNACDADRLAGITFTCASGFDQAPGPHAGEPVPT</sequence>
<keyword evidence="2" id="KW-1185">Reference proteome</keyword>
<reference evidence="1 2" key="1">
    <citation type="journal article" date="2013" name="Genome Announc.">
        <title>Draft Genome Sequence of an Alphaproteobacterium, Caenispirillum salinarum AK4(T), Isolated from a Solar Saltern.</title>
        <authorList>
            <person name="Khatri I."/>
            <person name="Singh A."/>
            <person name="Korpole S."/>
            <person name="Pinnaka A.K."/>
            <person name="Subramanian S."/>
        </authorList>
    </citation>
    <scope>NUCLEOTIDE SEQUENCE [LARGE SCALE GENOMIC DNA]</scope>
    <source>
        <strain evidence="1 2">AK4</strain>
    </source>
</reference>
<gene>
    <name evidence="1" type="ORF">C882_2817</name>
</gene>
<organism evidence="1 2">
    <name type="scientific">Caenispirillum salinarum AK4</name>
    <dbReference type="NCBI Taxonomy" id="1238182"/>
    <lineage>
        <taxon>Bacteria</taxon>
        <taxon>Pseudomonadati</taxon>
        <taxon>Pseudomonadota</taxon>
        <taxon>Alphaproteobacteria</taxon>
        <taxon>Rhodospirillales</taxon>
        <taxon>Novispirillaceae</taxon>
        <taxon>Caenispirillum</taxon>
    </lineage>
</organism>
<accession>K9GMQ7</accession>
<evidence type="ECO:0000313" key="2">
    <source>
        <dbReference type="Proteomes" id="UP000009881"/>
    </source>
</evidence>
<dbReference type="AlphaFoldDB" id="K9GMQ7"/>
<evidence type="ECO:0000313" key="1">
    <source>
        <dbReference type="EMBL" id="EKV26382.1"/>
    </source>
</evidence>